<protein>
    <submittedName>
        <fullName evidence="1">Uncharacterized protein</fullName>
    </submittedName>
</protein>
<dbReference type="SUPFAM" id="SSF53756">
    <property type="entry name" value="UDP-Glycosyltransferase/glycogen phosphorylase"/>
    <property type="match status" value="1"/>
</dbReference>
<name>I4B7T9_TURPD</name>
<organism evidence="1 2">
    <name type="scientific">Turneriella parva (strain ATCC BAA-1111 / DSM 21527 / NCTC 11395 / H)</name>
    <name type="common">Leptospira parva</name>
    <dbReference type="NCBI Taxonomy" id="869212"/>
    <lineage>
        <taxon>Bacteria</taxon>
        <taxon>Pseudomonadati</taxon>
        <taxon>Spirochaetota</taxon>
        <taxon>Spirochaetia</taxon>
        <taxon>Leptospirales</taxon>
        <taxon>Leptospiraceae</taxon>
        <taxon>Turneriella</taxon>
    </lineage>
</organism>
<reference evidence="1 2" key="1">
    <citation type="submission" date="2012-06" db="EMBL/GenBank/DDBJ databases">
        <title>The complete chromosome of genome of Turneriella parva DSM 21527.</title>
        <authorList>
            <consortium name="US DOE Joint Genome Institute (JGI-PGF)"/>
            <person name="Lucas S."/>
            <person name="Han J."/>
            <person name="Lapidus A."/>
            <person name="Bruce D."/>
            <person name="Goodwin L."/>
            <person name="Pitluck S."/>
            <person name="Peters L."/>
            <person name="Kyrpides N."/>
            <person name="Mavromatis K."/>
            <person name="Ivanova N."/>
            <person name="Mikhailova N."/>
            <person name="Chertkov O."/>
            <person name="Detter J.C."/>
            <person name="Tapia R."/>
            <person name="Han C."/>
            <person name="Land M."/>
            <person name="Hauser L."/>
            <person name="Markowitz V."/>
            <person name="Cheng J.-F."/>
            <person name="Hugenholtz P."/>
            <person name="Woyke T."/>
            <person name="Wu D."/>
            <person name="Gronow S."/>
            <person name="Wellnitz S."/>
            <person name="Brambilla E."/>
            <person name="Klenk H.-P."/>
            <person name="Eisen J.A."/>
        </authorList>
    </citation>
    <scope>NUCLEOTIDE SEQUENCE [LARGE SCALE GENOMIC DNA]</scope>
    <source>
        <strain evidence="2">ATCC BAA-1111 / DSM 21527 / NCTC 11395 / H</strain>
    </source>
</reference>
<gene>
    <name evidence="1" type="ordered locus">Turpa_2707</name>
</gene>
<dbReference type="Proteomes" id="UP000006048">
    <property type="component" value="Chromosome"/>
</dbReference>
<dbReference type="RefSeq" id="WP_014803848.1">
    <property type="nucleotide sequence ID" value="NC_018020.1"/>
</dbReference>
<dbReference type="InterPro" id="IPR051199">
    <property type="entry name" value="LPS_LOS_Heptosyltrfase"/>
</dbReference>
<dbReference type="EMBL" id="CP002959">
    <property type="protein sequence ID" value="AFM13346.1"/>
    <property type="molecule type" value="Genomic_DNA"/>
</dbReference>
<dbReference type="GO" id="GO:0005829">
    <property type="term" value="C:cytosol"/>
    <property type="evidence" value="ECO:0007669"/>
    <property type="project" value="TreeGrafter"/>
</dbReference>
<evidence type="ECO:0000313" key="1">
    <source>
        <dbReference type="EMBL" id="AFM13346.1"/>
    </source>
</evidence>
<evidence type="ECO:0000313" key="2">
    <source>
        <dbReference type="Proteomes" id="UP000006048"/>
    </source>
</evidence>
<dbReference type="GO" id="GO:0008713">
    <property type="term" value="F:ADP-heptose-lipopolysaccharide heptosyltransferase activity"/>
    <property type="evidence" value="ECO:0007669"/>
    <property type="project" value="TreeGrafter"/>
</dbReference>
<proteinExistence type="predicted"/>
<dbReference type="PANTHER" id="PTHR30160">
    <property type="entry name" value="TETRAACYLDISACCHARIDE 4'-KINASE-RELATED"/>
    <property type="match status" value="1"/>
</dbReference>
<dbReference type="AlphaFoldDB" id="I4B7T9"/>
<dbReference type="STRING" id="869212.Turpa_2707"/>
<accession>I4B7T9</accession>
<keyword evidence="2" id="KW-1185">Reference proteome</keyword>
<dbReference type="HOGENOM" id="CLU_799116_0_0_12"/>
<dbReference type="Gene3D" id="3.40.50.2000">
    <property type="entry name" value="Glycogen Phosphorylase B"/>
    <property type="match status" value="1"/>
</dbReference>
<dbReference type="GO" id="GO:0009244">
    <property type="term" value="P:lipopolysaccharide core region biosynthetic process"/>
    <property type="evidence" value="ECO:0007669"/>
    <property type="project" value="TreeGrafter"/>
</dbReference>
<dbReference type="PANTHER" id="PTHR30160:SF1">
    <property type="entry name" value="LIPOPOLYSACCHARIDE 1,2-N-ACETYLGLUCOSAMINETRANSFERASE-RELATED"/>
    <property type="match status" value="1"/>
</dbReference>
<dbReference type="KEGG" id="tpx:Turpa_2707"/>
<dbReference type="OrthoDB" id="9781892at2"/>
<sequence length="347" mass="38989">MKLRRIQYPGKTLIVSTGDPRYQLFATYFLSLWHRRFNAKPDFFAVGKEKALPLCEDFSYPSDLPEKFLKQWFFLLAHKYKTVVFLNPDPKADRSLRWACRLAGVTNRAGFAPLRSWTPLNHSLPYNAENHHFVHQLKIFFEHLSGEKVADWQMPRPPEIGDSEASGNVQGLIAMDLADAATEHLTPQLQKLLNLITRSESCTLVIRSSRGEGDTQAAGIKSYAKKLSAYMTERAIENTQLVLNPPVEKLLPLAAGALWVTGTDAELLNLAAFSSVPSLSLFGPLNERVWQPFSTRARALTGEFACRPCTPFPGEVICKNPNAWQCMRDLSGELWAASLSAQLRRAK</sequence>